<dbReference type="Proteomes" id="UP000287996">
    <property type="component" value="Unassembled WGS sequence"/>
</dbReference>
<proteinExistence type="predicted"/>
<comment type="caution">
    <text evidence="1">The sequence shown here is derived from an EMBL/GenBank/DDBJ whole genome shotgun (WGS) entry which is preliminary data.</text>
</comment>
<evidence type="ECO:0000313" key="2">
    <source>
        <dbReference type="Proteomes" id="UP000287996"/>
    </source>
</evidence>
<evidence type="ECO:0000313" key="1">
    <source>
        <dbReference type="EMBL" id="RUO79858.1"/>
    </source>
</evidence>
<accession>A0A432ZPV0</accession>
<organism evidence="1 2">
    <name type="scientific">Idiomarina tyrosinivorans</name>
    <dbReference type="NCBI Taxonomy" id="1445662"/>
    <lineage>
        <taxon>Bacteria</taxon>
        <taxon>Pseudomonadati</taxon>
        <taxon>Pseudomonadota</taxon>
        <taxon>Gammaproteobacteria</taxon>
        <taxon>Alteromonadales</taxon>
        <taxon>Idiomarinaceae</taxon>
        <taxon>Idiomarina</taxon>
    </lineage>
</organism>
<keyword evidence="2" id="KW-1185">Reference proteome</keyword>
<protein>
    <submittedName>
        <fullName evidence="1">Uncharacterized protein</fullName>
    </submittedName>
</protein>
<dbReference type="AlphaFoldDB" id="A0A432ZPV0"/>
<sequence length="98" mass="10931">MIAAEETKLGRKLTPNEERTLYNNSTTVEVPRDVHQAGRTYGGKNTKEQISQDAQDLCGPVCRDTDALKENLLNKGYNPDLVNETIKTLIKRNEGLGE</sequence>
<name>A0A432ZPV0_9GAMM</name>
<dbReference type="EMBL" id="PIQH01000008">
    <property type="protein sequence ID" value="RUO79858.1"/>
    <property type="molecule type" value="Genomic_DNA"/>
</dbReference>
<gene>
    <name evidence="1" type="ORF">CWI84_09535</name>
</gene>
<dbReference type="RefSeq" id="WP_126842365.1">
    <property type="nucleotide sequence ID" value="NZ_PIQH01000008.1"/>
</dbReference>
<reference evidence="1 2" key="1">
    <citation type="journal article" date="2011" name="Front. Microbiol.">
        <title>Genomic signatures of strain selection and enhancement in Bacillus atrophaeus var. globigii, a historical biowarfare simulant.</title>
        <authorList>
            <person name="Gibbons H.S."/>
            <person name="Broomall S.M."/>
            <person name="McNew L.A."/>
            <person name="Daligault H."/>
            <person name="Chapman C."/>
            <person name="Bruce D."/>
            <person name="Karavis M."/>
            <person name="Krepps M."/>
            <person name="McGregor P.A."/>
            <person name="Hong C."/>
            <person name="Park K.H."/>
            <person name="Akmal A."/>
            <person name="Feldman A."/>
            <person name="Lin J.S."/>
            <person name="Chang W.E."/>
            <person name="Higgs B.W."/>
            <person name="Demirev P."/>
            <person name="Lindquist J."/>
            <person name="Liem A."/>
            <person name="Fochler E."/>
            <person name="Read T.D."/>
            <person name="Tapia R."/>
            <person name="Johnson S."/>
            <person name="Bishop-Lilly K.A."/>
            <person name="Detter C."/>
            <person name="Han C."/>
            <person name="Sozhamannan S."/>
            <person name="Rosenzweig C.N."/>
            <person name="Skowronski E.W."/>
        </authorList>
    </citation>
    <scope>NUCLEOTIDE SEQUENCE [LARGE SCALE GENOMIC DNA]</scope>
    <source>
        <strain evidence="1 2">CC-PW-9</strain>
    </source>
</reference>
<dbReference type="OrthoDB" id="6481155at2"/>